<gene>
    <name evidence="7" type="ORF">SAMN05444164_6270</name>
</gene>
<feature type="transmembrane region" description="Helical" evidence="6">
    <location>
        <begin position="181"/>
        <end position="204"/>
    </location>
</feature>
<evidence type="ECO:0000256" key="1">
    <source>
        <dbReference type="ARBA" id="ARBA00004651"/>
    </source>
</evidence>
<keyword evidence="3 6" id="KW-0812">Transmembrane</keyword>
<keyword evidence="4 6" id="KW-1133">Transmembrane helix</keyword>
<dbReference type="Proteomes" id="UP000198992">
    <property type="component" value="Unassembled WGS sequence"/>
</dbReference>
<evidence type="ECO:0000256" key="5">
    <source>
        <dbReference type="ARBA" id="ARBA00023136"/>
    </source>
</evidence>
<dbReference type="AlphaFoldDB" id="A0A1H5EKI9"/>
<evidence type="ECO:0000313" key="8">
    <source>
        <dbReference type="Proteomes" id="UP000198992"/>
    </source>
</evidence>
<feature type="transmembrane region" description="Helical" evidence="6">
    <location>
        <begin position="224"/>
        <end position="252"/>
    </location>
</feature>
<feature type="transmembrane region" description="Helical" evidence="6">
    <location>
        <begin position="272"/>
        <end position="291"/>
    </location>
</feature>
<protein>
    <recommendedName>
        <fullName evidence="9">Membrane protein involved in the export of O-antigen and teichoic acid</fullName>
    </recommendedName>
</protein>
<feature type="transmembrane region" description="Helical" evidence="6">
    <location>
        <begin position="155"/>
        <end position="175"/>
    </location>
</feature>
<feature type="transmembrane region" description="Helical" evidence="6">
    <location>
        <begin position="37"/>
        <end position="59"/>
    </location>
</feature>
<evidence type="ECO:0000256" key="4">
    <source>
        <dbReference type="ARBA" id="ARBA00022989"/>
    </source>
</evidence>
<keyword evidence="5 6" id="KW-0472">Membrane</keyword>
<comment type="subcellular location">
    <subcellularLocation>
        <location evidence="1">Cell membrane</location>
        <topology evidence="1">Multi-pass membrane protein</topology>
    </subcellularLocation>
</comment>
<reference evidence="7 8" key="1">
    <citation type="submission" date="2016-10" db="EMBL/GenBank/DDBJ databases">
        <authorList>
            <person name="de Groot N.N."/>
        </authorList>
    </citation>
    <scope>NUCLEOTIDE SEQUENCE [LARGE SCALE GENOMIC DNA]</scope>
    <source>
        <strain evidence="7 8">MT12</strain>
    </source>
</reference>
<dbReference type="PANTHER" id="PTHR30250:SF26">
    <property type="entry name" value="PSMA PROTEIN"/>
    <property type="match status" value="1"/>
</dbReference>
<dbReference type="PANTHER" id="PTHR30250">
    <property type="entry name" value="PST FAMILY PREDICTED COLANIC ACID TRANSPORTER"/>
    <property type="match status" value="1"/>
</dbReference>
<evidence type="ECO:0000313" key="7">
    <source>
        <dbReference type="EMBL" id="SED91484.1"/>
    </source>
</evidence>
<dbReference type="GO" id="GO:0005886">
    <property type="term" value="C:plasma membrane"/>
    <property type="evidence" value="ECO:0007669"/>
    <property type="project" value="UniProtKB-SubCell"/>
</dbReference>
<feature type="transmembrane region" description="Helical" evidence="6">
    <location>
        <begin position="376"/>
        <end position="395"/>
    </location>
</feature>
<keyword evidence="2" id="KW-1003">Cell membrane</keyword>
<feature type="transmembrane region" description="Helical" evidence="6">
    <location>
        <begin position="123"/>
        <end position="143"/>
    </location>
</feature>
<feature type="transmembrane region" description="Helical" evidence="6">
    <location>
        <begin position="80"/>
        <end position="111"/>
    </location>
</feature>
<proteinExistence type="predicted"/>
<feature type="transmembrane region" description="Helical" evidence="6">
    <location>
        <begin position="12"/>
        <end position="31"/>
    </location>
</feature>
<organism evidence="7 8">
    <name type="scientific">Bradyrhizobium erythrophlei</name>
    <dbReference type="NCBI Taxonomy" id="1437360"/>
    <lineage>
        <taxon>Bacteria</taxon>
        <taxon>Pseudomonadati</taxon>
        <taxon>Pseudomonadota</taxon>
        <taxon>Alphaproteobacteria</taxon>
        <taxon>Hyphomicrobiales</taxon>
        <taxon>Nitrobacteraceae</taxon>
        <taxon>Bradyrhizobium</taxon>
    </lineage>
</organism>
<evidence type="ECO:0008006" key="9">
    <source>
        <dbReference type="Google" id="ProtNLM"/>
    </source>
</evidence>
<sequence>MKSIIISASSAGACRILAIVLNLVGIPLALAKLGPSRFGLLLVILSISSWIGFANIGMGRVIANTVARRSSSSSRFTVEFVSLATVLAAVINLLLFLVATGLFFLFLSFAPLEDVIAANYHEFAVTIVIMFFALSLWFFLSVFEGIDAGHHQLHRLYFFQLISYSLSLAILLLVFPTHPSITFAAYLLNLGFLLGSVFHAVDVVRRNRNLFSLNFGWRWRTIRLLTLSSLDFTVISLGLGVIFQFATGLFGFIDGPESVVELGIFMRLMQSYGSLVIAFTFPLSNLVAFRLKRRDVASVVRTVRLSGIMLLSGSIVGGAGFLILGVPILSFWLKSAIHIDRLFLVSGSLLIVLGALHFFLAALMTGAADIRTASRIHILEAVAFLPLAFLLFRALEQSGVLLAMDIVLGAGTLAMLGRLRKHSVLGRVFAVRSAYAPIA</sequence>
<evidence type="ECO:0000256" key="2">
    <source>
        <dbReference type="ARBA" id="ARBA00022475"/>
    </source>
</evidence>
<feature type="transmembrane region" description="Helical" evidence="6">
    <location>
        <begin position="303"/>
        <end position="330"/>
    </location>
</feature>
<evidence type="ECO:0000256" key="3">
    <source>
        <dbReference type="ARBA" id="ARBA00022692"/>
    </source>
</evidence>
<accession>A0A1H5EKI9</accession>
<name>A0A1H5EKI9_9BRAD</name>
<feature type="transmembrane region" description="Helical" evidence="6">
    <location>
        <begin position="342"/>
        <end position="364"/>
    </location>
</feature>
<dbReference type="EMBL" id="FNTH01000001">
    <property type="protein sequence ID" value="SED91484.1"/>
    <property type="molecule type" value="Genomic_DNA"/>
</dbReference>
<evidence type="ECO:0000256" key="6">
    <source>
        <dbReference type="SAM" id="Phobius"/>
    </source>
</evidence>
<feature type="transmembrane region" description="Helical" evidence="6">
    <location>
        <begin position="401"/>
        <end position="419"/>
    </location>
</feature>
<dbReference type="InterPro" id="IPR050833">
    <property type="entry name" value="Poly_Biosynth_Transport"/>
</dbReference>